<comment type="caution">
    <text evidence="2">The sequence shown here is derived from an EMBL/GenBank/DDBJ whole genome shotgun (WGS) entry which is preliminary data.</text>
</comment>
<feature type="transmembrane region" description="Helical" evidence="1">
    <location>
        <begin position="12"/>
        <end position="30"/>
    </location>
</feature>
<keyword evidence="1" id="KW-0812">Transmembrane</keyword>
<proteinExistence type="predicted"/>
<organism evidence="2 3">
    <name type="scientific">Calditerrivibrio nitroreducens</name>
    <dbReference type="NCBI Taxonomy" id="477976"/>
    <lineage>
        <taxon>Bacteria</taxon>
        <taxon>Pseudomonadati</taxon>
        <taxon>Deferribacterota</taxon>
        <taxon>Deferribacteres</taxon>
        <taxon>Deferribacterales</taxon>
        <taxon>Calditerrivibrionaceae</taxon>
    </lineage>
</organism>
<evidence type="ECO:0000313" key="3">
    <source>
        <dbReference type="Proteomes" id="UP000242881"/>
    </source>
</evidence>
<evidence type="ECO:0000313" key="2">
    <source>
        <dbReference type="EMBL" id="PMP70864.1"/>
    </source>
</evidence>
<dbReference type="Proteomes" id="UP000242881">
    <property type="component" value="Unassembled WGS sequence"/>
</dbReference>
<dbReference type="InterPro" id="IPR012902">
    <property type="entry name" value="N_methyl_site"/>
</dbReference>
<gene>
    <name evidence="2" type="ORF">C0187_04920</name>
</gene>
<evidence type="ECO:0008006" key="4">
    <source>
        <dbReference type="Google" id="ProtNLM"/>
    </source>
</evidence>
<dbReference type="PROSITE" id="PS00409">
    <property type="entry name" value="PROKAR_NTER_METHYL"/>
    <property type="match status" value="1"/>
</dbReference>
<keyword evidence="1" id="KW-1133">Transmembrane helix</keyword>
<reference evidence="2 3" key="1">
    <citation type="submission" date="2018-01" db="EMBL/GenBank/DDBJ databases">
        <title>Metagenomic assembled genomes from two thermal pools in the Uzon Caldera, Kamchatka, Russia.</title>
        <authorList>
            <person name="Wilkins L."/>
            <person name="Ettinger C."/>
        </authorList>
    </citation>
    <scope>NUCLEOTIDE SEQUENCE [LARGE SCALE GENOMIC DNA]</scope>
    <source>
        <strain evidence="2">ZAV-05</strain>
    </source>
</reference>
<dbReference type="InterPro" id="IPR045584">
    <property type="entry name" value="Pilin-like"/>
</dbReference>
<dbReference type="SUPFAM" id="SSF54523">
    <property type="entry name" value="Pili subunits"/>
    <property type="match status" value="1"/>
</dbReference>
<evidence type="ECO:0000256" key="1">
    <source>
        <dbReference type="SAM" id="Phobius"/>
    </source>
</evidence>
<keyword evidence="1" id="KW-0472">Membrane</keyword>
<protein>
    <recommendedName>
        <fullName evidence="4">Type II secretion system protein GspG C-terminal domain-containing protein</fullName>
    </recommendedName>
</protein>
<accession>A0A2J6WKE5</accession>
<dbReference type="AlphaFoldDB" id="A0A2J6WKE5"/>
<sequence length="114" mass="13316">MKSLKGYSTLETLIVLIIISIFISILYSRYKKIEHEAKLSIRGREIYTLNLMIELYKSKKGRYPDNLSTLFLEGVIDNKTIEFLNPSKRLKNGKFYDPLGEEYLYDNNTGKIIN</sequence>
<name>A0A2J6WKE5_9BACT</name>
<dbReference type="EMBL" id="PNIN01000048">
    <property type="protein sequence ID" value="PMP70864.1"/>
    <property type="molecule type" value="Genomic_DNA"/>
</dbReference>